<organism evidence="2 3">
    <name type="scientific">Iphiclides podalirius</name>
    <name type="common">scarce swallowtail</name>
    <dbReference type="NCBI Taxonomy" id="110791"/>
    <lineage>
        <taxon>Eukaryota</taxon>
        <taxon>Metazoa</taxon>
        <taxon>Ecdysozoa</taxon>
        <taxon>Arthropoda</taxon>
        <taxon>Hexapoda</taxon>
        <taxon>Insecta</taxon>
        <taxon>Pterygota</taxon>
        <taxon>Neoptera</taxon>
        <taxon>Endopterygota</taxon>
        <taxon>Lepidoptera</taxon>
        <taxon>Glossata</taxon>
        <taxon>Ditrysia</taxon>
        <taxon>Papilionoidea</taxon>
        <taxon>Papilionidae</taxon>
        <taxon>Papilioninae</taxon>
        <taxon>Iphiclides</taxon>
    </lineage>
</organism>
<dbReference type="EMBL" id="OW152816">
    <property type="protein sequence ID" value="CAH2065831.1"/>
    <property type="molecule type" value="Genomic_DNA"/>
</dbReference>
<keyword evidence="1" id="KW-0472">Membrane</keyword>
<feature type="transmembrane region" description="Helical" evidence="1">
    <location>
        <begin position="46"/>
        <end position="63"/>
    </location>
</feature>
<evidence type="ECO:0000256" key="1">
    <source>
        <dbReference type="SAM" id="Phobius"/>
    </source>
</evidence>
<accession>A0ABN8ISW5</accession>
<feature type="non-terminal residue" evidence="2">
    <location>
        <position position="67"/>
    </location>
</feature>
<reference evidence="2" key="1">
    <citation type="submission" date="2022-03" db="EMBL/GenBank/DDBJ databases">
        <authorList>
            <person name="Martin H S."/>
        </authorList>
    </citation>
    <scope>NUCLEOTIDE SEQUENCE</scope>
</reference>
<keyword evidence="3" id="KW-1185">Reference proteome</keyword>
<dbReference type="Proteomes" id="UP000837857">
    <property type="component" value="Chromosome 4"/>
</dbReference>
<keyword evidence="1" id="KW-1133">Transmembrane helix</keyword>
<protein>
    <submittedName>
        <fullName evidence="2">Uncharacterized protein</fullName>
    </submittedName>
</protein>
<sequence length="67" mass="7210">MIEGRGVAWAVVARKLAVPSVFWSNLSSAQAGASGEMPNHETTSLIATYLILVLLLASLWLLYSGMF</sequence>
<name>A0ABN8ISW5_9NEOP</name>
<gene>
    <name evidence="2" type="ORF">IPOD504_LOCUS13155</name>
</gene>
<evidence type="ECO:0000313" key="2">
    <source>
        <dbReference type="EMBL" id="CAH2065831.1"/>
    </source>
</evidence>
<keyword evidence="1" id="KW-0812">Transmembrane</keyword>
<proteinExistence type="predicted"/>
<evidence type="ECO:0000313" key="3">
    <source>
        <dbReference type="Proteomes" id="UP000837857"/>
    </source>
</evidence>